<keyword evidence="4" id="KW-1185">Reference proteome</keyword>
<evidence type="ECO:0000313" key="3">
    <source>
        <dbReference type="EMBL" id="MBB5953852.1"/>
    </source>
</evidence>
<dbReference type="PANTHER" id="PTHR43798">
    <property type="entry name" value="MONOACYLGLYCEROL LIPASE"/>
    <property type="match status" value="1"/>
</dbReference>
<evidence type="ECO:0000313" key="4">
    <source>
        <dbReference type="Proteomes" id="UP000547510"/>
    </source>
</evidence>
<comment type="caution">
    <text evidence="3">The sequence shown here is derived from an EMBL/GenBank/DDBJ whole genome shotgun (WGS) entry which is preliminary data.</text>
</comment>
<name>A0A841C5P3_9PSEU</name>
<gene>
    <name evidence="3" type="ORF">FHS29_000422</name>
</gene>
<evidence type="ECO:0000256" key="1">
    <source>
        <dbReference type="ARBA" id="ARBA00022801"/>
    </source>
</evidence>
<sequence length="260" mass="27922">MEHIDLDGGGIGYRLRGNGPPLVLLATLAGSWMRQLPALSQHFTILTYDMRGFGDSPSDTGFPTNAQHADDLAALLDHLDIDRAVVIGMSHGGLVAQHFAAKHTDRLSGLGLVATFAAPHGPTQLLLRMLNGFLERDDLPGFWEVLKSMLFSAAGAPAMLRREAALRRAMFDQYDVAALSSIYTQALEHDSRTWLAGLRCPTLVVGGAEDILFPPVLTEGLAGLVPGARTELLPAAHIPPVEAPQQFNELVVEVFGGTRS</sequence>
<dbReference type="AlphaFoldDB" id="A0A841C5P3"/>
<dbReference type="InterPro" id="IPR029058">
    <property type="entry name" value="AB_hydrolase_fold"/>
</dbReference>
<reference evidence="3 4" key="1">
    <citation type="submission" date="2020-08" db="EMBL/GenBank/DDBJ databases">
        <title>Genomic Encyclopedia of Type Strains, Phase III (KMG-III): the genomes of soil and plant-associated and newly described type strains.</title>
        <authorList>
            <person name="Whitman W."/>
        </authorList>
    </citation>
    <scope>NUCLEOTIDE SEQUENCE [LARGE SCALE GENOMIC DNA]</scope>
    <source>
        <strain evidence="3 4">CECT 8640</strain>
    </source>
</reference>
<dbReference type="InterPro" id="IPR000073">
    <property type="entry name" value="AB_hydrolase_1"/>
</dbReference>
<proteinExistence type="predicted"/>
<dbReference type="Proteomes" id="UP000547510">
    <property type="component" value="Unassembled WGS sequence"/>
</dbReference>
<dbReference type="GO" id="GO:0047570">
    <property type="term" value="F:3-oxoadipate enol-lactonase activity"/>
    <property type="evidence" value="ECO:0007669"/>
    <property type="project" value="UniProtKB-EC"/>
</dbReference>
<dbReference type="PANTHER" id="PTHR43798:SF31">
    <property type="entry name" value="AB HYDROLASE SUPERFAMILY PROTEIN YCLE"/>
    <property type="match status" value="1"/>
</dbReference>
<dbReference type="EMBL" id="JACHJN010000001">
    <property type="protein sequence ID" value="MBB5953852.1"/>
    <property type="molecule type" value="Genomic_DNA"/>
</dbReference>
<dbReference type="PRINTS" id="PR00111">
    <property type="entry name" value="ABHYDROLASE"/>
</dbReference>
<feature type="domain" description="AB hydrolase-1" evidence="2">
    <location>
        <begin position="20"/>
        <end position="134"/>
    </location>
</feature>
<dbReference type="InterPro" id="IPR050266">
    <property type="entry name" value="AB_hydrolase_sf"/>
</dbReference>
<evidence type="ECO:0000259" key="2">
    <source>
        <dbReference type="Pfam" id="PF00561"/>
    </source>
</evidence>
<dbReference type="EC" id="3.1.1.24" evidence="3"/>
<keyword evidence="1 3" id="KW-0378">Hydrolase</keyword>
<dbReference type="SUPFAM" id="SSF53474">
    <property type="entry name" value="alpha/beta-Hydrolases"/>
    <property type="match status" value="1"/>
</dbReference>
<dbReference type="Gene3D" id="3.40.50.1820">
    <property type="entry name" value="alpha/beta hydrolase"/>
    <property type="match status" value="1"/>
</dbReference>
<accession>A0A841C5P3</accession>
<dbReference type="RefSeq" id="WP_312864704.1">
    <property type="nucleotide sequence ID" value="NZ_JACHJN010000001.1"/>
</dbReference>
<organism evidence="3 4">
    <name type="scientific">Saccharothrix tamanrassetensis</name>
    <dbReference type="NCBI Taxonomy" id="1051531"/>
    <lineage>
        <taxon>Bacteria</taxon>
        <taxon>Bacillati</taxon>
        <taxon>Actinomycetota</taxon>
        <taxon>Actinomycetes</taxon>
        <taxon>Pseudonocardiales</taxon>
        <taxon>Pseudonocardiaceae</taxon>
        <taxon>Saccharothrix</taxon>
    </lineage>
</organism>
<dbReference type="GO" id="GO:0016020">
    <property type="term" value="C:membrane"/>
    <property type="evidence" value="ECO:0007669"/>
    <property type="project" value="TreeGrafter"/>
</dbReference>
<dbReference type="Pfam" id="PF00561">
    <property type="entry name" value="Abhydrolase_1"/>
    <property type="match status" value="1"/>
</dbReference>
<protein>
    <submittedName>
        <fullName evidence="3">3-oxoadipate enol-lactonase</fullName>
        <ecNumber evidence="3">3.1.1.24</ecNumber>
    </submittedName>
</protein>